<keyword evidence="12" id="KW-1185">Reference proteome</keyword>
<dbReference type="Gene3D" id="3.60.140.10">
    <property type="entry name" value="CNF1/YfiH-like putative cysteine hydrolases"/>
    <property type="match status" value="1"/>
</dbReference>
<proteinExistence type="inferred from homology"/>
<evidence type="ECO:0000256" key="9">
    <source>
        <dbReference type="ARBA" id="ARBA00049893"/>
    </source>
</evidence>
<dbReference type="PANTHER" id="PTHR30616:SF2">
    <property type="entry name" value="PURINE NUCLEOSIDE PHOSPHORYLASE LACC1"/>
    <property type="match status" value="1"/>
</dbReference>
<dbReference type="CDD" id="cd16833">
    <property type="entry name" value="YfiH"/>
    <property type="match status" value="1"/>
</dbReference>
<dbReference type="InterPro" id="IPR038371">
    <property type="entry name" value="Cu_polyphenol_OxRdtase_sf"/>
</dbReference>
<dbReference type="RefSeq" id="WP_255026592.1">
    <property type="nucleotide sequence ID" value="NZ_JANDHW010000004.1"/>
</dbReference>
<comment type="catalytic activity">
    <reaction evidence="8">
        <text>adenosine + phosphate = alpha-D-ribose 1-phosphate + adenine</text>
        <dbReference type="Rhea" id="RHEA:27642"/>
        <dbReference type="ChEBI" id="CHEBI:16335"/>
        <dbReference type="ChEBI" id="CHEBI:16708"/>
        <dbReference type="ChEBI" id="CHEBI:43474"/>
        <dbReference type="ChEBI" id="CHEBI:57720"/>
        <dbReference type="EC" id="2.4.2.1"/>
    </reaction>
    <physiologicalReaction direction="left-to-right" evidence="8">
        <dbReference type="Rhea" id="RHEA:27643"/>
    </physiologicalReaction>
</comment>
<keyword evidence="5" id="KW-0378">Hydrolase</keyword>
<dbReference type="SUPFAM" id="SSF64438">
    <property type="entry name" value="CNF1/YfiH-like putative cysteine hydrolases"/>
    <property type="match status" value="1"/>
</dbReference>
<keyword evidence="4" id="KW-0479">Metal-binding</keyword>
<evidence type="ECO:0000256" key="6">
    <source>
        <dbReference type="ARBA" id="ARBA00022833"/>
    </source>
</evidence>
<evidence type="ECO:0000256" key="10">
    <source>
        <dbReference type="RuleBase" id="RU361274"/>
    </source>
</evidence>
<evidence type="ECO:0000256" key="3">
    <source>
        <dbReference type="ARBA" id="ARBA00022679"/>
    </source>
</evidence>
<keyword evidence="3" id="KW-0808">Transferase</keyword>
<dbReference type="Proteomes" id="UP001205603">
    <property type="component" value="Unassembled WGS sequence"/>
</dbReference>
<evidence type="ECO:0000256" key="5">
    <source>
        <dbReference type="ARBA" id="ARBA00022801"/>
    </source>
</evidence>
<comment type="catalytic activity">
    <reaction evidence="1">
        <text>inosine + phosphate = alpha-D-ribose 1-phosphate + hypoxanthine</text>
        <dbReference type="Rhea" id="RHEA:27646"/>
        <dbReference type="ChEBI" id="CHEBI:17368"/>
        <dbReference type="ChEBI" id="CHEBI:17596"/>
        <dbReference type="ChEBI" id="CHEBI:43474"/>
        <dbReference type="ChEBI" id="CHEBI:57720"/>
        <dbReference type="EC" id="2.4.2.1"/>
    </reaction>
    <physiologicalReaction direction="left-to-right" evidence="1">
        <dbReference type="Rhea" id="RHEA:27647"/>
    </physiologicalReaction>
</comment>
<evidence type="ECO:0000256" key="7">
    <source>
        <dbReference type="ARBA" id="ARBA00047989"/>
    </source>
</evidence>
<evidence type="ECO:0000313" key="12">
    <source>
        <dbReference type="Proteomes" id="UP001205603"/>
    </source>
</evidence>
<comment type="catalytic activity">
    <reaction evidence="7">
        <text>adenosine + H2O + H(+) = inosine + NH4(+)</text>
        <dbReference type="Rhea" id="RHEA:24408"/>
        <dbReference type="ChEBI" id="CHEBI:15377"/>
        <dbReference type="ChEBI" id="CHEBI:15378"/>
        <dbReference type="ChEBI" id="CHEBI:16335"/>
        <dbReference type="ChEBI" id="CHEBI:17596"/>
        <dbReference type="ChEBI" id="CHEBI:28938"/>
        <dbReference type="EC" id="3.5.4.4"/>
    </reaction>
    <physiologicalReaction direction="left-to-right" evidence="7">
        <dbReference type="Rhea" id="RHEA:24409"/>
    </physiologicalReaction>
</comment>
<dbReference type="PANTHER" id="PTHR30616">
    <property type="entry name" value="UNCHARACTERIZED PROTEIN YFIH"/>
    <property type="match status" value="1"/>
</dbReference>
<comment type="caution">
    <text evidence="11">The sequence shown here is derived from an EMBL/GenBank/DDBJ whole genome shotgun (WGS) entry which is preliminary data.</text>
</comment>
<keyword evidence="6" id="KW-0862">Zinc</keyword>
<reference evidence="11 12" key="1">
    <citation type="submission" date="2022-07" db="EMBL/GenBank/DDBJ databases">
        <title>Fecal culturing of patients with breast cancer.</title>
        <authorList>
            <person name="Teng N.M.Y."/>
            <person name="Kiu R."/>
            <person name="Evans R."/>
            <person name="Baker D.J."/>
            <person name="Zenner C."/>
            <person name="Robinson S.D."/>
            <person name="Hall L.J."/>
        </authorList>
    </citation>
    <scope>NUCLEOTIDE SEQUENCE [LARGE SCALE GENOMIC DNA]</scope>
    <source>
        <strain evidence="11 12">LH1063</strain>
    </source>
</reference>
<dbReference type="InterPro" id="IPR011324">
    <property type="entry name" value="Cytotoxic_necrot_fac-like_cat"/>
</dbReference>
<accession>A0ABT1MG42</accession>
<comment type="similarity">
    <text evidence="2 10">Belongs to the purine nucleoside phosphorylase YfiH/LACC1 family.</text>
</comment>
<comment type="catalytic activity">
    <reaction evidence="9">
        <text>S-methyl-5'-thioadenosine + phosphate = 5-(methylsulfanyl)-alpha-D-ribose 1-phosphate + adenine</text>
        <dbReference type="Rhea" id="RHEA:11852"/>
        <dbReference type="ChEBI" id="CHEBI:16708"/>
        <dbReference type="ChEBI" id="CHEBI:17509"/>
        <dbReference type="ChEBI" id="CHEBI:43474"/>
        <dbReference type="ChEBI" id="CHEBI:58533"/>
        <dbReference type="EC" id="2.4.2.28"/>
    </reaction>
    <physiologicalReaction direction="left-to-right" evidence="9">
        <dbReference type="Rhea" id="RHEA:11853"/>
    </physiologicalReaction>
</comment>
<evidence type="ECO:0000313" key="11">
    <source>
        <dbReference type="EMBL" id="MCP9611605.1"/>
    </source>
</evidence>
<gene>
    <name evidence="11" type="primary">pgeF</name>
    <name evidence="11" type="ORF">NMU02_05820</name>
</gene>
<sequence length="270" mass="29706">MIRTGKKGIEMLSFDRLSAYGDIFNFVTTRNGAEAGDAYSSFDLGVSGDRNICIVESNRKRLCDVLGIDTSSLILPYQVHGDKILEINEEWFSLPGKDRSMALAGIDGLITSMKNIAIGVTTADCVPLLLYDPEKKVVAAVHAGWRGTVNGIAAGCVQKMIALYDCDPRDVIVGIGPSISISRFEVGEEVVLEFRDAGFPMDRIWMRNAATGKSHIDLWEANRYMLIRSGILLSHIETAGICTRTYHKEFYSARKLGIASGRFVSGIFLR</sequence>
<dbReference type="EMBL" id="JANDHW010000004">
    <property type="protein sequence ID" value="MCP9611605.1"/>
    <property type="molecule type" value="Genomic_DNA"/>
</dbReference>
<protein>
    <recommendedName>
        <fullName evidence="10">Purine nucleoside phosphorylase</fullName>
    </recommendedName>
</protein>
<name>A0ABT1MG42_9BACT</name>
<evidence type="ECO:0000256" key="2">
    <source>
        <dbReference type="ARBA" id="ARBA00007353"/>
    </source>
</evidence>
<organism evidence="11 12">
    <name type="scientific">Coprobacter tertius</name>
    <dbReference type="NCBI Taxonomy" id="2944915"/>
    <lineage>
        <taxon>Bacteria</taxon>
        <taxon>Pseudomonadati</taxon>
        <taxon>Bacteroidota</taxon>
        <taxon>Bacteroidia</taxon>
        <taxon>Bacteroidales</taxon>
        <taxon>Barnesiellaceae</taxon>
        <taxon>Coprobacter</taxon>
    </lineage>
</organism>
<evidence type="ECO:0000256" key="1">
    <source>
        <dbReference type="ARBA" id="ARBA00000553"/>
    </source>
</evidence>
<dbReference type="Pfam" id="PF02578">
    <property type="entry name" value="Cu-oxidase_4"/>
    <property type="match status" value="1"/>
</dbReference>
<dbReference type="InterPro" id="IPR003730">
    <property type="entry name" value="Cu_polyphenol_OxRdtase"/>
</dbReference>
<evidence type="ECO:0000256" key="4">
    <source>
        <dbReference type="ARBA" id="ARBA00022723"/>
    </source>
</evidence>
<dbReference type="NCBIfam" id="TIGR00726">
    <property type="entry name" value="peptidoglycan editing factor PgeF"/>
    <property type="match status" value="1"/>
</dbReference>
<evidence type="ECO:0000256" key="8">
    <source>
        <dbReference type="ARBA" id="ARBA00048968"/>
    </source>
</evidence>